<keyword evidence="2" id="KW-1185">Reference proteome</keyword>
<gene>
    <name evidence="1" type="ORF">DFR76_10326</name>
</gene>
<comment type="caution">
    <text evidence="1">The sequence shown here is derived from an EMBL/GenBank/DDBJ whole genome shotgun (WGS) entry which is preliminary data.</text>
</comment>
<accession>A0A370I895</accession>
<dbReference type="Proteomes" id="UP000254869">
    <property type="component" value="Unassembled WGS sequence"/>
</dbReference>
<protein>
    <submittedName>
        <fullName evidence="1">Uncharacterized protein</fullName>
    </submittedName>
</protein>
<dbReference type="RefSeq" id="WP_147287891.1">
    <property type="nucleotide sequence ID" value="NZ_QQBC01000003.1"/>
</dbReference>
<evidence type="ECO:0000313" key="1">
    <source>
        <dbReference type="EMBL" id="RDI66955.1"/>
    </source>
</evidence>
<dbReference type="EMBL" id="QQBC01000003">
    <property type="protein sequence ID" value="RDI66955.1"/>
    <property type="molecule type" value="Genomic_DNA"/>
</dbReference>
<sequence length="106" mass="11801">MKALKANVTRWYEDGCPPWVEIQFPLADEKTATLIEKTVAFEGGDDLTAATTYPVPVRLDCQVLHTELDQSGRQVAVVTLEYDLEDLEGNTEFRVPIDCLEGLADT</sequence>
<reference evidence="1 2" key="1">
    <citation type="submission" date="2018-07" db="EMBL/GenBank/DDBJ databases">
        <title>Genomic Encyclopedia of Type Strains, Phase IV (KMG-IV): sequencing the most valuable type-strain genomes for metagenomic binning, comparative biology and taxonomic classification.</title>
        <authorList>
            <person name="Goeker M."/>
        </authorList>
    </citation>
    <scope>NUCLEOTIDE SEQUENCE [LARGE SCALE GENOMIC DNA]</scope>
    <source>
        <strain evidence="1 2">DSM 44290</strain>
    </source>
</reference>
<evidence type="ECO:0000313" key="2">
    <source>
        <dbReference type="Proteomes" id="UP000254869"/>
    </source>
</evidence>
<name>A0A370I895_9NOCA</name>
<proteinExistence type="predicted"/>
<organism evidence="1 2">
    <name type="scientific">Nocardia pseudobrasiliensis</name>
    <dbReference type="NCBI Taxonomy" id="45979"/>
    <lineage>
        <taxon>Bacteria</taxon>
        <taxon>Bacillati</taxon>
        <taxon>Actinomycetota</taxon>
        <taxon>Actinomycetes</taxon>
        <taxon>Mycobacteriales</taxon>
        <taxon>Nocardiaceae</taxon>
        <taxon>Nocardia</taxon>
    </lineage>
</organism>
<dbReference type="AlphaFoldDB" id="A0A370I895"/>